<feature type="compositionally biased region" description="Low complexity" evidence="1">
    <location>
        <begin position="248"/>
        <end position="258"/>
    </location>
</feature>
<feature type="region of interest" description="Disordered" evidence="1">
    <location>
        <begin position="63"/>
        <end position="133"/>
    </location>
</feature>
<reference evidence="2 3" key="1">
    <citation type="submission" date="2020-03" db="EMBL/GenBank/DDBJ databases">
        <title>Dissostichus mawsoni Genome sequencing and assembly.</title>
        <authorList>
            <person name="Park H."/>
        </authorList>
    </citation>
    <scope>NUCLEOTIDE SEQUENCE [LARGE SCALE GENOMIC DNA]</scope>
    <source>
        <strain evidence="2">DM0001</strain>
        <tissue evidence="2">Muscle</tissue>
    </source>
</reference>
<evidence type="ECO:0000313" key="3">
    <source>
        <dbReference type="Proteomes" id="UP000518266"/>
    </source>
</evidence>
<evidence type="ECO:0000256" key="1">
    <source>
        <dbReference type="SAM" id="MobiDB-lite"/>
    </source>
</evidence>
<feature type="region of interest" description="Disordered" evidence="1">
    <location>
        <begin position="248"/>
        <end position="277"/>
    </location>
</feature>
<organism evidence="2 3">
    <name type="scientific">Dissostichus mawsoni</name>
    <name type="common">Antarctic cod</name>
    <dbReference type="NCBI Taxonomy" id="36200"/>
    <lineage>
        <taxon>Eukaryota</taxon>
        <taxon>Metazoa</taxon>
        <taxon>Chordata</taxon>
        <taxon>Craniata</taxon>
        <taxon>Vertebrata</taxon>
        <taxon>Euteleostomi</taxon>
        <taxon>Actinopterygii</taxon>
        <taxon>Neopterygii</taxon>
        <taxon>Teleostei</taxon>
        <taxon>Neoteleostei</taxon>
        <taxon>Acanthomorphata</taxon>
        <taxon>Eupercaria</taxon>
        <taxon>Perciformes</taxon>
        <taxon>Notothenioidei</taxon>
        <taxon>Nototheniidae</taxon>
        <taxon>Dissostichus</taxon>
    </lineage>
</organism>
<proteinExistence type="predicted"/>
<sequence length="616" mass="64951">MKNTGPLVESPPAASPAASSLKSPPAAPVAPHEASSLVNLLSKVDMSPADILGALSKVQGRGSLGGISSLLSSPNVSSVSSSTGKIPPSSTSKSAAPSQSPSLPPVAPVPSSHSATERLSLSSQAPPKTSNAASALVQALHRDMDLTTEKSPALSSDSLESKIHSFLQGNPAFNAFGISLPTKPVAAADNLSPVTGTDNQGGTPVRDEGGSTPTQDEIMDEPVVPFTSKTNQSSIGDTVTMAPVAYQNSSQHNNPPQQACLQLGGGPQNGQAYQPYPYGQHNVSEHGMAAPGAHYQQMSAQTGGPGPGVRPPGGAGSTQTMKGFQGGVKALPRGNSQQPRGYNVTGPGEHNSSGLYPYQTETFREPQQLAPQQGAATAPGYFRGTLPPVPKLPPPPRVLDAPLSGNSSMMMPPEQQHPGPGAGTGEAIGPRGDSVISGMIVHDHQHKSMFHPDDSPYELDRPRHPHPEDFHPHPEDFHPHPDRPLPSHPEDFPPHPDDPGYQDDPRHHDHMMPISFKKTISPTQKILITGQVTLRSTTPEFEGPPLPLSRPQRTLTTRATAPVLRTSLPGDHLHHIILKFVILDHGLHIGLLTQHTTHTPEDPHMQHFLGSRAPVQ</sequence>
<protein>
    <submittedName>
        <fullName evidence="2">Uncharacterized protein</fullName>
    </submittedName>
</protein>
<feature type="compositionally biased region" description="Basic and acidic residues" evidence="1">
    <location>
        <begin position="450"/>
        <end position="510"/>
    </location>
</feature>
<dbReference type="OrthoDB" id="10069473at2759"/>
<feature type="region of interest" description="Disordered" evidence="1">
    <location>
        <begin position="297"/>
        <end position="434"/>
    </location>
</feature>
<feature type="region of interest" description="Disordered" evidence="1">
    <location>
        <begin position="447"/>
        <end position="510"/>
    </location>
</feature>
<accession>A0A7J5XBH7</accession>
<evidence type="ECO:0000313" key="2">
    <source>
        <dbReference type="EMBL" id="KAF3834039.1"/>
    </source>
</evidence>
<feature type="region of interest" description="Disordered" evidence="1">
    <location>
        <begin position="193"/>
        <end position="218"/>
    </location>
</feature>
<name>A0A7J5XBH7_DISMA</name>
<feature type="region of interest" description="Disordered" evidence="1">
    <location>
        <begin position="1"/>
        <end position="34"/>
    </location>
</feature>
<feature type="compositionally biased region" description="Polar residues" evidence="1">
    <location>
        <begin position="117"/>
        <end position="133"/>
    </location>
</feature>
<dbReference type="AlphaFoldDB" id="A0A7J5XBH7"/>
<feature type="compositionally biased region" description="Low complexity" evidence="1">
    <location>
        <begin position="66"/>
        <end position="101"/>
    </location>
</feature>
<comment type="caution">
    <text evidence="2">The sequence shown here is derived from an EMBL/GenBank/DDBJ whole genome shotgun (WGS) entry which is preliminary data.</text>
</comment>
<keyword evidence="3" id="KW-1185">Reference proteome</keyword>
<feature type="compositionally biased region" description="Polar residues" evidence="1">
    <location>
        <begin position="193"/>
        <end position="202"/>
    </location>
</feature>
<feature type="compositionally biased region" description="Low complexity" evidence="1">
    <location>
        <begin position="10"/>
        <end position="24"/>
    </location>
</feature>
<gene>
    <name evidence="2" type="ORF">F7725_025243</name>
</gene>
<feature type="non-terminal residue" evidence="2">
    <location>
        <position position="1"/>
    </location>
</feature>
<feature type="compositionally biased region" description="Gly residues" evidence="1">
    <location>
        <begin position="303"/>
        <end position="316"/>
    </location>
</feature>
<feature type="compositionally biased region" description="Pro residues" evidence="1">
    <location>
        <begin position="387"/>
        <end position="397"/>
    </location>
</feature>
<dbReference type="Proteomes" id="UP000518266">
    <property type="component" value="Unassembled WGS sequence"/>
</dbReference>
<dbReference type="EMBL" id="JAAKFY010000026">
    <property type="protein sequence ID" value="KAF3834039.1"/>
    <property type="molecule type" value="Genomic_DNA"/>
</dbReference>